<evidence type="ECO:0000313" key="6">
    <source>
        <dbReference type="Proteomes" id="UP000564496"/>
    </source>
</evidence>
<dbReference type="GO" id="GO:0008745">
    <property type="term" value="F:N-acetylmuramoyl-L-alanine amidase activity"/>
    <property type="evidence" value="ECO:0007669"/>
    <property type="project" value="UniProtKB-EC"/>
</dbReference>
<feature type="region of interest" description="Disordered" evidence="2">
    <location>
        <begin position="31"/>
        <end position="52"/>
    </location>
</feature>
<dbReference type="GO" id="GO:0030288">
    <property type="term" value="C:outer membrane-bounded periplasmic space"/>
    <property type="evidence" value="ECO:0007669"/>
    <property type="project" value="TreeGrafter"/>
</dbReference>
<dbReference type="Proteomes" id="UP000564496">
    <property type="component" value="Unassembled WGS sequence"/>
</dbReference>
<evidence type="ECO:0000256" key="2">
    <source>
        <dbReference type="SAM" id="MobiDB-lite"/>
    </source>
</evidence>
<feature type="chain" id="PRO_5039721753" evidence="3">
    <location>
        <begin position="29"/>
        <end position="276"/>
    </location>
</feature>
<evidence type="ECO:0000256" key="3">
    <source>
        <dbReference type="SAM" id="SignalP"/>
    </source>
</evidence>
<gene>
    <name evidence="5" type="ORF">BJ988_000237</name>
</gene>
<dbReference type="EC" id="3.5.1.28" evidence="5"/>
<dbReference type="PANTHER" id="PTHR30404">
    <property type="entry name" value="N-ACETYLMURAMOYL-L-ALANINE AMIDASE"/>
    <property type="match status" value="1"/>
</dbReference>
<dbReference type="GO" id="GO:0009253">
    <property type="term" value="P:peptidoglycan catabolic process"/>
    <property type="evidence" value="ECO:0007669"/>
    <property type="project" value="InterPro"/>
</dbReference>
<keyword evidence="3" id="KW-0732">Signal</keyword>
<evidence type="ECO:0000313" key="5">
    <source>
        <dbReference type="EMBL" id="NYI75589.1"/>
    </source>
</evidence>
<dbReference type="Gene3D" id="3.40.630.40">
    <property type="entry name" value="Zn-dependent exopeptidases"/>
    <property type="match status" value="1"/>
</dbReference>
<proteinExistence type="predicted"/>
<protein>
    <submittedName>
        <fullName evidence="5">N-acetylmuramoyl-L-alanine amidase</fullName>
        <ecNumber evidence="5">3.5.1.28</ecNumber>
    </submittedName>
</protein>
<dbReference type="InterPro" id="IPR002508">
    <property type="entry name" value="MurNAc-LAA_cat"/>
</dbReference>
<dbReference type="SMART" id="SM00646">
    <property type="entry name" value="Ami_3"/>
    <property type="match status" value="1"/>
</dbReference>
<dbReference type="RefSeq" id="WP_179656296.1">
    <property type="nucleotide sequence ID" value="NZ_JACBZR010000001.1"/>
</dbReference>
<dbReference type="PANTHER" id="PTHR30404:SF0">
    <property type="entry name" value="N-ACETYLMURAMOYL-L-ALANINE AMIDASE AMIC"/>
    <property type="match status" value="1"/>
</dbReference>
<dbReference type="EMBL" id="JACBZR010000001">
    <property type="protein sequence ID" value="NYI75589.1"/>
    <property type="molecule type" value="Genomic_DNA"/>
</dbReference>
<dbReference type="SUPFAM" id="SSF53187">
    <property type="entry name" value="Zn-dependent exopeptidases"/>
    <property type="match status" value="1"/>
</dbReference>
<keyword evidence="6" id="KW-1185">Reference proteome</keyword>
<feature type="domain" description="MurNAc-LAA" evidence="4">
    <location>
        <begin position="148"/>
        <end position="270"/>
    </location>
</feature>
<evidence type="ECO:0000259" key="4">
    <source>
        <dbReference type="SMART" id="SM00646"/>
    </source>
</evidence>
<keyword evidence="1 5" id="KW-0378">Hydrolase</keyword>
<organism evidence="5 6">
    <name type="scientific">Nocardioides panzhihuensis</name>
    <dbReference type="NCBI Taxonomy" id="860243"/>
    <lineage>
        <taxon>Bacteria</taxon>
        <taxon>Bacillati</taxon>
        <taxon>Actinomycetota</taxon>
        <taxon>Actinomycetes</taxon>
        <taxon>Propionibacteriales</taxon>
        <taxon>Nocardioidaceae</taxon>
        <taxon>Nocardioides</taxon>
    </lineage>
</organism>
<name>A0A7Z0IQ56_9ACTN</name>
<comment type="caution">
    <text evidence="5">The sequence shown here is derived from an EMBL/GenBank/DDBJ whole genome shotgun (WGS) entry which is preliminary data.</text>
</comment>
<dbReference type="Pfam" id="PF01520">
    <property type="entry name" value="Amidase_3"/>
    <property type="match status" value="1"/>
</dbReference>
<evidence type="ECO:0000256" key="1">
    <source>
        <dbReference type="ARBA" id="ARBA00022801"/>
    </source>
</evidence>
<sequence length="276" mass="28517">MAVTEAVRRRASLAAVALLVLPVAACSAGRAPTSGPASSAGPGAAPSASASGSVSTENVFAGAVVGIDPGHNGGNAGAPEVINEPVWNGRSQSPCNTTGTATDDGYPETDFTWAVATKLAADLRASGAKVVMTRDSNDGVGPCIDKRAKIINDAKADVAIDIHADGAATSERGYSLLVPVPSGTNDEVVQPSRRYARMLRTELRKTGMPLASYLGEGGFVERDDLAGLNLTTVPQVLLETGNMRNAQDARLLKSDRFQARVAAAIKRAMAAYLRSR</sequence>
<dbReference type="AlphaFoldDB" id="A0A7Z0IQ56"/>
<dbReference type="CDD" id="cd02696">
    <property type="entry name" value="MurNAc-LAA"/>
    <property type="match status" value="1"/>
</dbReference>
<accession>A0A7Z0IQ56</accession>
<feature type="signal peptide" evidence="3">
    <location>
        <begin position="1"/>
        <end position="28"/>
    </location>
</feature>
<reference evidence="5 6" key="1">
    <citation type="submission" date="2020-07" db="EMBL/GenBank/DDBJ databases">
        <title>Sequencing the genomes of 1000 actinobacteria strains.</title>
        <authorList>
            <person name="Klenk H.-P."/>
        </authorList>
    </citation>
    <scope>NUCLEOTIDE SEQUENCE [LARGE SCALE GENOMIC DNA]</scope>
    <source>
        <strain evidence="5 6">DSM 26487</strain>
    </source>
</reference>
<dbReference type="InterPro" id="IPR050695">
    <property type="entry name" value="N-acetylmuramoyl_amidase_3"/>
</dbReference>